<keyword evidence="2" id="KW-1133">Transmembrane helix</keyword>
<sequence length="433" mass="48109">MKKRKELNALIGLGDSKRKKTKKGSGHRLLRTEPPDSESESSSGDDEFNNLNSVAAFGKRSYARCCSICYPLCVFVILAACVMACAGLIWMQIALKEDLDSLKDQLHSMESSQKVSSHEILKLNEELKTKQRKLEDMESGERGLNKLWSNLTEINRKINALDSAVIHLKANIKSASDLIHLPTTVEEIQKSVATIGSTLTSVQHDMTVMQTFVEDQRKQANSQSTDKKDSEIKPLNVIFDSNKGSSNLSCSSLKEDIRELQESFGEVNSTQVLHHAWTREQFSTVHSALSSLTHRLSSLESSSSTSQPNDLPLKTESLTRTQAAEGPQDLPDNTKRSSGSKPTRRPRFLSPDRVRRKRSETHKTVSFPGVSTLKDLEMRFQHARLDQTAAGVSYEELRRLFGPSTPEVSVLADFDSDGDQRYSLGELQAAAGV</sequence>
<evidence type="ECO:0000313" key="4">
    <source>
        <dbReference type="RefSeq" id="XP_030629863.1"/>
    </source>
</evidence>
<proteinExistence type="predicted"/>
<dbReference type="RefSeq" id="XP_030629863.1">
    <property type="nucleotide sequence ID" value="XM_030774003.1"/>
</dbReference>
<keyword evidence="3" id="KW-1185">Reference proteome</keyword>
<feature type="region of interest" description="Disordered" evidence="1">
    <location>
        <begin position="1"/>
        <end position="46"/>
    </location>
</feature>
<gene>
    <name evidence="4" type="primary">efcab14</name>
</gene>
<dbReference type="OrthoDB" id="10009315at2759"/>
<name>A0A6J2VDI2_CHACN</name>
<organism evidence="3 4">
    <name type="scientific">Chanos chanos</name>
    <name type="common">Milkfish</name>
    <name type="synonym">Mugil chanos</name>
    <dbReference type="NCBI Taxonomy" id="29144"/>
    <lineage>
        <taxon>Eukaryota</taxon>
        <taxon>Metazoa</taxon>
        <taxon>Chordata</taxon>
        <taxon>Craniata</taxon>
        <taxon>Vertebrata</taxon>
        <taxon>Euteleostomi</taxon>
        <taxon>Actinopterygii</taxon>
        <taxon>Neopterygii</taxon>
        <taxon>Teleostei</taxon>
        <taxon>Ostariophysi</taxon>
        <taxon>Gonorynchiformes</taxon>
        <taxon>Chanidae</taxon>
        <taxon>Chanos</taxon>
    </lineage>
</organism>
<dbReference type="PANTHER" id="PTHR15717:SF2">
    <property type="entry name" value="EF-HAND CALCIUM-BINDING DOMAIN-CONTAINING PROTEIN 14"/>
    <property type="match status" value="1"/>
</dbReference>
<evidence type="ECO:0000256" key="2">
    <source>
        <dbReference type="SAM" id="Phobius"/>
    </source>
</evidence>
<evidence type="ECO:0000313" key="3">
    <source>
        <dbReference type="Proteomes" id="UP000504632"/>
    </source>
</evidence>
<keyword evidence="2" id="KW-0472">Membrane</keyword>
<reference evidence="4" key="1">
    <citation type="submission" date="2025-08" db="UniProtKB">
        <authorList>
            <consortium name="RefSeq"/>
        </authorList>
    </citation>
    <scope>IDENTIFICATION</scope>
</reference>
<feature type="region of interest" description="Disordered" evidence="1">
    <location>
        <begin position="321"/>
        <end position="363"/>
    </location>
</feature>
<dbReference type="CTD" id="9813"/>
<accession>A0A6J2VDI2</accession>
<dbReference type="GeneID" id="115811685"/>
<feature type="compositionally biased region" description="Basic residues" evidence="1">
    <location>
        <begin position="17"/>
        <end position="29"/>
    </location>
</feature>
<protein>
    <submittedName>
        <fullName evidence="4">EF-hand calcium-binding domain-containing protein 14 isoform X1</fullName>
    </submittedName>
</protein>
<dbReference type="InterPro" id="IPR042352">
    <property type="entry name" value="EFCAB14"/>
</dbReference>
<feature type="transmembrane region" description="Helical" evidence="2">
    <location>
        <begin position="68"/>
        <end position="91"/>
    </location>
</feature>
<dbReference type="AlphaFoldDB" id="A0A6J2VDI2"/>
<evidence type="ECO:0000256" key="1">
    <source>
        <dbReference type="SAM" id="MobiDB-lite"/>
    </source>
</evidence>
<dbReference type="PANTHER" id="PTHR15717">
    <property type="entry name" value="PROTEIN KIAA0494"/>
    <property type="match status" value="1"/>
</dbReference>
<dbReference type="Proteomes" id="UP000504632">
    <property type="component" value="Chromosome 5"/>
</dbReference>
<feature type="compositionally biased region" description="Acidic residues" evidence="1">
    <location>
        <begin position="35"/>
        <end position="46"/>
    </location>
</feature>
<keyword evidence="2" id="KW-0812">Transmembrane</keyword>
<dbReference type="InParanoid" id="A0A6J2VDI2"/>